<comment type="caution">
    <text evidence="3">The sequence shown here is derived from an EMBL/GenBank/DDBJ whole genome shotgun (WGS) entry which is preliminary data.</text>
</comment>
<proteinExistence type="predicted"/>
<dbReference type="Pfam" id="PF08479">
    <property type="entry name" value="POTRA_2"/>
    <property type="match status" value="1"/>
</dbReference>
<feature type="signal peptide" evidence="1">
    <location>
        <begin position="1"/>
        <end position="23"/>
    </location>
</feature>
<organism evidence="3 4">
    <name type="scientific">Candidatus Desulfatibia vada</name>
    <dbReference type="NCBI Taxonomy" id="2841696"/>
    <lineage>
        <taxon>Bacteria</taxon>
        <taxon>Pseudomonadati</taxon>
        <taxon>Thermodesulfobacteriota</taxon>
        <taxon>Desulfobacteria</taxon>
        <taxon>Desulfobacterales</taxon>
        <taxon>Desulfobacterales incertae sedis</taxon>
        <taxon>Candidatus Desulfatibia</taxon>
    </lineage>
</organism>
<reference evidence="3 4" key="1">
    <citation type="submission" date="2020-08" db="EMBL/GenBank/DDBJ databases">
        <title>Bridging the membrane lipid divide: bacteria of the FCB group superphylum have the potential to synthesize archaeal ether lipids.</title>
        <authorList>
            <person name="Villanueva L."/>
            <person name="Von Meijenfeldt F.A.B."/>
            <person name="Westbye A.B."/>
            <person name="Yadav S."/>
            <person name="Hopmans E.C."/>
            <person name="Dutilh B.E."/>
            <person name="Sinninghe Damste J.S."/>
        </authorList>
    </citation>
    <scope>NUCLEOTIDE SEQUENCE [LARGE SCALE GENOMIC DNA]</scope>
    <source>
        <strain evidence="3">NIOZ-UU17</strain>
    </source>
</reference>
<gene>
    <name evidence="3" type="ORF">H8D96_11750</name>
</gene>
<name>A0A8J6TQP4_9BACT</name>
<dbReference type="Gene3D" id="2.40.160.50">
    <property type="entry name" value="membrane protein fhac: a member of the omp85/tpsb transporter family"/>
    <property type="match status" value="1"/>
</dbReference>
<dbReference type="Proteomes" id="UP000605201">
    <property type="component" value="Unassembled WGS sequence"/>
</dbReference>
<dbReference type="InterPro" id="IPR051544">
    <property type="entry name" value="TPS_OM_transporter"/>
</dbReference>
<evidence type="ECO:0000313" key="3">
    <source>
        <dbReference type="EMBL" id="MBC8432578.1"/>
    </source>
</evidence>
<sequence>MRKWLSFLAVVLLVLPICLPVNAEDLNILVAQEEAEESLKNQDEELSGVFIKTIIIEGNTVIDIETLNKVIEPFKDRELTLEEMSELTDLLTMTYQEKGYILARAYLPEQEIQDGILKITIAEGKIGKIKVSGYTHYNADVIKRYFEQQQKHGIIKESLLEKGLLLSTDLPDVKTTVILKEGEKPGEVDVVLDTKDTSSVTFGVDMSIDYNNFGSDTVGEDRFGLALGFTDHYWGSRFDLRTVSGTILKDSLLGSLRWTVPINSYGSKIRLGYLHSNYIVGQGFADLNLQGRTEFYNASFSHPLLKKKNKNLNFNFGWTDKFTKNIILQQPRMS</sequence>
<feature type="chain" id="PRO_5035212469" evidence="1">
    <location>
        <begin position="24"/>
        <end position="334"/>
    </location>
</feature>
<dbReference type="GO" id="GO:0046819">
    <property type="term" value="P:protein secretion by the type V secretion system"/>
    <property type="evidence" value="ECO:0007669"/>
    <property type="project" value="TreeGrafter"/>
</dbReference>
<protein>
    <submittedName>
        <fullName evidence="3">ShlB/FhaC/HecB family hemolysin secretion/activation protein</fullName>
    </submittedName>
</protein>
<dbReference type="GO" id="GO:0098046">
    <property type="term" value="C:type V protein secretion system complex"/>
    <property type="evidence" value="ECO:0007669"/>
    <property type="project" value="TreeGrafter"/>
</dbReference>
<evidence type="ECO:0000256" key="1">
    <source>
        <dbReference type="SAM" id="SignalP"/>
    </source>
</evidence>
<dbReference type="GO" id="GO:0008320">
    <property type="term" value="F:protein transmembrane transporter activity"/>
    <property type="evidence" value="ECO:0007669"/>
    <property type="project" value="TreeGrafter"/>
</dbReference>
<dbReference type="PANTHER" id="PTHR34597:SF1">
    <property type="entry name" value="HEME_HEMOPEXIN TRANSPORTER PROTEIN HUXB"/>
    <property type="match status" value="1"/>
</dbReference>
<feature type="domain" description="Polypeptide-transport-associated ShlB-type" evidence="2">
    <location>
        <begin position="51"/>
        <end position="124"/>
    </location>
</feature>
<keyword evidence="1" id="KW-0732">Signal</keyword>
<accession>A0A8J6TQP4</accession>
<dbReference type="PANTHER" id="PTHR34597">
    <property type="entry name" value="SLR1661 PROTEIN"/>
    <property type="match status" value="1"/>
</dbReference>
<evidence type="ECO:0000259" key="2">
    <source>
        <dbReference type="Pfam" id="PF08479"/>
    </source>
</evidence>
<evidence type="ECO:0000313" key="4">
    <source>
        <dbReference type="Proteomes" id="UP000605201"/>
    </source>
</evidence>
<dbReference type="EMBL" id="JACNIG010000234">
    <property type="protein sequence ID" value="MBC8432578.1"/>
    <property type="molecule type" value="Genomic_DNA"/>
</dbReference>
<dbReference type="AlphaFoldDB" id="A0A8J6TQP4"/>
<dbReference type="Gene3D" id="3.10.20.310">
    <property type="entry name" value="membrane protein fhac"/>
    <property type="match status" value="1"/>
</dbReference>
<dbReference type="InterPro" id="IPR013686">
    <property type="entry name" value="Polypept-transport_assoc_ShlB"/>
</dbReference>